<name>A0ABR8L8I1_9ACTN</name>
<evidence type="ECO:0000313" key="1">
    <source>
        <dbReference type="EMBL" id="MBD3147228.1"/>
    </source>
</evidence>
<dbReference type="Proteomes" id="UP000653231">
    <property type="component" value="Unassembled WGS sequence"/>
</dbReference>
<organism evidence="1 2">
    <name type="scientific">Microbispora bryophytorum subsp. camponoti</name>
    <dbReference type="NCBI Taxonomy" id="1677852"/>
    <lineage>
        <taxon>Bacteria</taxon>
        <taxon>Bacillati</taxon>
        <taxon>Actinomycetota</taxon>
        <taxon>Actinomycetes</taxon>
        <taxon>Streptosporangiales</taxon>
        <taxon>Streptosporangiaceae</taxon>
        <taxon>Microbispora</taxon>
    </lineage>
</organism>
<dbReference type="RefSeq" id="WP_191054442.1">
    <property type="nucleotide sequence ID" value="NZ_JACXRZ010000027.1"/>
</dbReference>
<protein>
    <submittedName>
        <fullName evidence="1">Uncharacterized protein</fullName>
    </submittedName>
</protein>
<gene>
    <name evidence="1" type="ORF">IEQ31_29160</name>
</gene>
<comment type="caution">
    <text evidence="1">The sequence shown here is derived from an EMBL/GenBank/DDBJ whole genome shotgun (WGS) entry which is preliminary data.</text>
</comment>
<proteinExistence type="predicted"/>
<evidence type="ECO:0000313" key="2">
    <source>
        <dbReference type="Proteomes" id="UP000653231"/>
    </source>
</evidence>
<keyword evidence="2" id="KW-1185">Reference proteome</keyword>
<reference evidence="1 2" key="1">
    <citation type="submission" date="2020-09" db="EMBL/GenBank/DDBJ databases">
        <title>Actinomycete isolated from the Camponotus japonicus Mayr.</title>
        <authorList>
            <person name="Gong X."/>
        </authorList>
    </citation>
    <scope>NUCLEOTIDE SEQUENCE [LARGE SCALE GENOMIC DNA]</scope>
    <source>
        <strain evidence="1 2">2C-HV3</strain>
    </source>
</reference>
<accession>A0ABR8L8I1</accession>
<sequence>MIEIRTMNHTGKAMWMPLDEPSDDFRDGVRMLADLCDQVGGNLCAMLERPKSPERIQHSLAYTWRVATPAKRQWLRATFADTGYDHRHLFNDQGDHDKHDEALELGRERISQARTAAQTLLTSRGYSAAEWKDDRDFTLEQLPGPEGPRPTLVFHFTRRAESKRWYRRASLTISVDLATGEASLV</sequence>
<dbReference type="EMBL" id="JACXRZ010000027">
    <property type="protein sequence ID" value="MBD3147228.1"/>
    <property type="molecule type" value="Genomic_DNA"/>
</dbReference>